<dbReference type="Pfam" id="PF09694">
    <property type="entry name" value="Gcw_chp"/>
    <property type="match status" value="1"/>
</dbReference>
<protein>
    <recommendedName>
        <fullName evidence="2">Porin domain-containing protein</fullName>
    </recommendedName>
</protein>
<evidence type="ECO:0000313" key="1">
    <source>
        <dbReference type="EMBL" id="SUZ76279.1"/>
    </source>
</evidence>
<proteinExistence type="predicted"/>
<dbReference type="InterPro" id="IPR010239">
    <property type="entry name" value="CHP02001"/>
</dbReference>
<sequence>MKLSIGAVTAVAVLATPLVGVAQDAELSGNVGFASDYFYRGAPQGSSSASAGLDLTAGSFNLGAWAADVATGNEVDVYLGLSQDIGDLSVSVGGTAYVYTNDAFDSKYLEGNLNAGIGVLSAEFSYGKHDSDALTSGDETYWFAAGTIAQSGLHATYGMFGDGLDSSYIEAGYSLSVGDFDLSAAWIYSDDNADDHALTLGISHTFGIDTN</sequence>
<dbReference type="AlphaFoldDB" id="A0A381QD11"/>
<evidence type="ECO:0008006" key="2">
    <source>
        <dbReference type="Google" id="ProtNLM"/>
    </source>
</evidence>
<name>A0A381QD11_9ZZZZ</name>
<dbReference type="EMBL" id="UINC01001272">
    <property type="protein sequence ID" value="SUZ76279.1"/>
    <property type="molecule type" value="Genomic_DNA"/>
</dbReference>
<dbReference type="NCBIfam" id="TIGR02001">
    <property type="entry name" value="gcw_chp"/>
    <property type="match status" value="1"/>
</dbReference>
<organism evidence="1">
    <name type="scientific">marine metagenome</name>
    <dbReference type="NCBI Taxonomy" id="408172"/>
    <lineage>
        <taxon>unclassified sequences</taxon>
        <taxon>metagenomes</taxon>
        <taxon>ecological metagenomes</taxon>
    </lineage>
</organism>
<reference evidence="1" key="1">
    <citation type="submission" date="2018-05" db="EMBL/GenBank/DDBJ databases">
        <authorList>
            <person name="Lanie J.A."/>
            <person name="Ng W.-L."/>
            <person name="Kazmierczak K.M."/>
            <person name="Andrzejewski T.M."/>
            <person name="Davidsen T.M."/>
            <person name="Wayne K.J."/>
            <person name="Tettelin H."/>
            <person name="Glass J.I."/>
            <person name="Rusch D."/>
            <person name="Podicherti R."/>
            <person name="Tsui H.-C.T."/>
            <person name="Winkler M.E."/>
        </authorList>
    </citation>
    <scope>NUCLEOTIDE SEQUENCE</scope>
</reference>
<gene>
    <name evidence="1" type="ORF">METZ01_LOCUS29133</name>
</gene>
<accession>A0A381QD11</accession>